<keyword evidence="1" id="KW-0812">Transmembrane</keyword>
<dbReference type="AlphaFoldDB" id="A0A3M7SYE0"/>
<evidence type="ECO:0000313" key="3">
    <source>
        <dbReference type="Proteomes" id="UP000276133"/>
    </source>
</evidence>
<evidence type="ECO:0000256" key="1">
    <source>
        <dbReference type="SAM" id="Phobius"/>
    </source>
</evidence>
<dbReference type="EMBL" id="REGN01000599">
    <property type="protein sequence ID" value="RNA40746.1"/>
    <property type="molecule type" value="Genomic_DNA"/>
</dbReference>
<feature type="transmembrane region" description="Helical" evidence="1">
    <location>
        <begin position="29"/>
        <end position="50"/>
    </location>
</feature>
<proteinExistence type="predicted"/>
<dbReference type="Proteomes" id="UP000276133">
    <property type="component" value="Unassembled WGS sequence"/>
</dbReference>
<evidence type="ECO:0000313" key="2">
    <source>
        <dbReference type="EMBL" id="RNA40746.1"/>
    </source>
</evidence>
<keyword evidence="1" id="KW-1133">Transmembrane helix</keyword>
<organism evidence="2 3">
    <name type="scientific">Brachionus plicatilis</name>
    <name type="common">Marine rotifer</name>
    <name type="synonym">Brachionus muelleri</name>
    <dbReference type="NCBI Taxonomy" id="10195"/>
    <lineage>
        <taxon>Eukaryota</taxon>
        <taxon>Metazoa</taxon>
        <taxon>Spiralia</taxon>
        <taxon>Gnathifera</taxon>
        <taxon>Rotifera</taxon>
        <taxon>Eurotatoria</taxon>
        <taxon>Monogononta</taxon>
        <taxon>Pseudotrocha</taxon>
        <taxon>Ploima</taxon>
        <taxon>Brachionidae</taxon>
        <taxon>Brachionus</taxon>
    </lineage>
</organism>
<reference evidence="2 3" key="1">
    <citation type="journal article" date="2018" name="Sci. Rep.">
        <title>Genomic signatures of local adaptation to the degree of environmental predictability in rotifers.</title>
        <authorList>
            <person name="Franch-Gras L."/>
            <person name="Hahn C."/>
            <person name="Garcia-Roger E.M."/>
            <person name="Carmona M.J."/>
            <person name="Serra M."/>
            <person name="Gomez A."/>
        </authorList>
    </citation>
    <scope>NUCLEOTIDE SEQUENCE [LARGE SCALE GENOMIC DNA]</scope>
    <source>
        <strain evidence="2">HYR1</strain>
    </source>
</reference>
<keyword evidence="1" id="KW-0472">Membrane</keyword>
<keyword evidence="3" id="KW-1185">Reference proteome</keyword>
<comment type="caution">
    <text evidence="2">The sequence shown here is derived from an EMBL/GenBank/DDBJ whole genome shotgun (WGS) entry which is preliminary data.</text>
</comment>
<name>A0A3M7SYE0_BRAPC</name>
<accession>A0A3M7SYE0</accession>
<sequence>MSLKKKTVQNFFPLYSIYFIFNIAESGTSWTLCLIINFCISILQNFPRLLNYINRQRKI</sequence>
<gene>
    <name evidence="2" type="ORF">BpHYR1_011870</name>
</gene>
<protein>
    <submittedName>
        <fullName evidence="2">Uncharacterized protein</fullName>
    </submittedName>
</protein>